<proteinExistence type="inferred from homology"/>
<keyword evidence="3" id="KW-0238">DNA-binding</keyword>
<reference evidence="9" key="1">
    <citation type="submission" date="2019-09" db="EMBL/GenBank/DDBJ databases">
        <title>Draft genome information of white flower Hibiscus syriacus.</title>
        <authorList>
            <person name="Kim Y.-M."/>
        </authorList>
    </citation>
    <scope>NUCLEOTIDE SEQUENCE [LARGE SCALE GENOMIC DNA]</scope>
    <source>
        <strain evidence="9">YM2019G1</strain>
    </source>
</reference>
<comment type="similarity">
    <text evidence="6">Belongs to the AP2/ERF transcription factor family. ERF subfamily.</text>
</comment>
<protein>
    <submittedName>
        <fullName evidence="9">ERF073 protein</fullName>
    </submittedName>
</protein>
<evidence type="ECO:0000256" key="1">
    <source>
        <dbReference type="ARBA" id="ARBA00004123"/>
    </source>
</evidence>
<keyword evidence="5" id="KW-0539">Nucleus</keyword>
<keyword evidence="10" id="KW-1185">Reference proteome</keyword>
<accession>A0A6A3ATI3</accession>
<dbReference type="GO" id="GO:0009873">
    <property type="term" value="P:ethylene-activated signaling pathway"/>
    <property type="evidence" value="ECO:0007669"/>
    <property type="project" value="InterPro"/>
</dbReference>
<evidence type="ECO:0000313" key="9">
    <source>
        <dbReference type="EMBL" id="KAE8707990.1"/>
    </source>
</evidence>
<dbReference type="EMBL" id="VEPZ02000952">
    <property type="protein sequence ID" value="KAE8707990.1"/>
    <property type="molecule type" value="Genomic_DNA"/>
</dbReference>
<organism evidence="9 10">
    <name type="scientific">Hibiscus syriacus</name>
    <name type="common">Rose of Sharon</name>
    <dbReference type="NCBI Taxonomy" id="106335"/>
    <lineage>
        <taxon>Eukaryota</taxon>
        <taxon>Viridiplantae</taxon>
        <taxon>Streptophyta</taxon>
        <taxon>Embryophyta</taxon>
        <taxon>Tracheophyta</taxon>
        <taxon>Spermatophyta</taxon>
        <taxon>Magnoliopsida</taxon>
        <taxon>eudicotyledons</taxon>
        <taxon>Gunneridae</taxon>
        <taxon>Pentapetalae</taxon>
        <taxon>rosids</taxon>
        <taxon>malvids</taxon>
        <taxon>Malvales</taxon>
        <taxon>Malvaceae</taxon>
        <taxon>Malvoideae</taxon>
        <taxon>Hibiscus</taxon>
    </lineage>
</organism>
<dbReference type="Proteomes" id="UP000436088">
    <property type="component" value="Unassembled WGS sequence"/>
</dbReference>
<dbReference type="GO" id="GO:0003700">
    <property type="term" value="F:DNA-binding transcription factor activity"/>
    <property type="evidence" value="ECO:0007669"/>
    <property type="project" value="InterPro"/>
</dbReference>
<dbReference type="InterPro" id="IPR036955">
    <property type="entry name" value="AP2/ERF_dom_sf"/>
</dbReference>
<evidence type="ECO:0000256" key="7">
    <source>
        <dbReference type="SAM" id="MobiDB-lite"/>
    </source>
</evidence>
<dbReference type="SMART" id="SM00380">
    <property type="entry name" value="AP2"/>
    <property type="match status" value="1"/>
</dbReference>
<comment type="subcellular location">
    <subcellularLocation>
        <location evidence="1">Nucleus</location>
    </subcellularLocation>
</comment>
<evidence type="ECO:0000256" key="5">
    <source>
        <dbReference type="ARBA" id="ARBA00023242"/>
    </source>
</evidence>
<dbReference type="PROSITE" id="PS51032">
    <property type="entry name" value="AP2_ERF"/>
    <property type="match status" value="1"/>
</dbReference>
<keyword evidence="2" id="KW-0805">Transcription regulation</keyword>
<name>A0A6A3ATI3_HIBSY</name>
<feature type="region of interest" description="Disordered" evidence="7">
    <location>
        <begin position="170"/>
        <end position="199"/>
    </location>
</feature>
<feature type="compositionally biased region" description="Low complexity" evidence="7">
    <location>
        <begin position="79"/>
        <end position="95"/>
    </location>
</feature>
<sequence>MCGGAIISDFIAPPERSSRRLTPDFLWPDLKKSEFKKGYGKRYSKPVIDLDDDFETDFQEFKDEESDVDDHDVKPFAFSASKKSSSDASHGSYSGNAAQFNGQDEKCAKRKRKSQYRGIRQRPWGKWAAEIRDPGKGVRVWLGTFNTAEEAARAYDAEARRIRGKKAKVNFPDETPRVSPKRAAKTNSQKPVSKSNLNPVQPNLNQNFNCMNNPGQEYFDTMSFVEEKPLMNQFAYVHPVPMSVDAGFKPFNPSDNTPVYFNSDQGSNSIYCSDYSWGEQGSQTPEISSILEASIESDEFLEDANPNKKMKPSSDDDIPTEENSRKSLSDELLSLGNQMKFFQMPPFLDGNWDASMDALLNGIETQDGSSPMDLWSFDDFPSMLGAAF</sequence>
<gene>
    <name evidence="9" type="ORF">F3Y22_tig00110365pilonHSYRG00145</name>
</gene>
<dbReference type="PANTHER" id="PTHR31190:SF482">
    <property type="entry name" value="AP2_ERF DOMAIN-CONTAINING PROTEIN"/>
    <property type="match status" value="1"/>
</dbReference>
<feature type="region of interest" description="Disordered" evidence="7">
    <location>
        <begin position="301"/>
        <end position="327"/>
    </location>
</feature>
<dbReference type="SUPFAM" id="SSF54171">
    <property type="entry name" value="DNA-binding domain"/>
    <property type="match status" value="1"/>
</dbReference>
<dbReference type="PANTHER" id="PTHR31190">
    <property type="entry name" value="DNA-BINDING DOMAIN"/>
    <property type="match status" value="1"/>
</dbReference>
<feature type="region of interest" description="Disordered" evidence="7">
    <location>
        <begin position="79"/>
        <end position="119"/>
    </location>
</feature>
<dbReference type="OrthoDB" id="668733at2759"/>
<evidence type="ECO:0000259" key="8">
    <source>
        <dbReference type="PROSITE" id="PS51032"/>
    </source>
</evidence>
<dbReference type="GO" id="GO:0005634">
    <property type="term" value="C:nucleus"/>
    <property type="evidence" value="ECO:0007669"/>
    <property type="project" value="UniProtKB-SubCell"/>
</dbReference>
<evidence type="ECO:0000256" key="4">
    <source>
        <dbReference type="ARBA" id="ARBA00023163"/>
    </source>
</evidence>
<dbReference type="Gene3D" id="3.30.730.10">
    <property type="entry name" value="AP2/ERF domain"/>
    <property type="match status" value="1"/>
</dbReference>
<dbReference type="GO" id="GO:0003677">
    <property type="term" value="F:DNA binding"/>
    <property type="evidence" value="ECO:0007669"/>
    <property type="project" value="UniProtKB-KW"/>
</dbReference>
<dbReference type="InterPro" id="IPR044808">
    <property type="entry name" value="ERF_plant"/>
</dbReference>
<keyword evidence="4" id="KW-0804">Transcription</keyword>
<feature type="compositionally biased region" description="Polar residues" evidence="7">
    <location>
        <begin position="185"/>
        <end position="195"/>
    </location>
</feature>
<dbReference type="FunFam" id="3.30.730.10:FF:000001">
    <property type="entry name" value="Ethylene-responsive transcription factor 2"/>
    <property type="match status" value="1"/>
</dbReference>
<evidence type="ECO:0000256" key="6">
    <source>
        <dbReference type="ARBA" id="ARBA00024343"/>
    </source>
</evidence>
<evidence type="ECO:0000313" key="10">
    <source>
        <dbReference type="Proteomes" id="UP000436088"/>
    </source>
</evidence>
<dbReference type="AlphaFoldDB" id="A0A6A3ATI3"/>
<evidence type="ECO:0000256" key="3">
    <source>
        <dbReference type="ARBA" id="ARBA00023125"/>
    </source>
</evidence>
<feature type="domain" description="AP2/ERF" evidence="8">
    <location>
        <begin position="115"/>
        <end position="172"/>
    </location>
</feature>
<evidence type="ECO:0000256" key="2">
    <source>
        <dbReference type="ARBA" id="ARBA00023015"/>
    </source>
</evidence>
<dbReference type="Pfam" id="PF00847">
    <property type="entry name" value="AP2"/>
    <property type="match status" value="1"/>
</dbReference>
<dbReference type="PRINTS" id="PR00367">
    <property type="entry name" value="ETHRSPELEMNT"/>
</dbReference>
<dbReference type="InterPro" id="IPR016177">
    <property type="entry name" value="DNA-bd_dom_sf"/>
</dbReference>
<dbReference type="CDD" id="cd00018">
    <property type="entry name" value="AP2"/>
    <property type="match status" value="1"/>
</dbReference>
<comment type="caution">
    <text evidence="9">The sequence shown here is derived from an EMBL/GenBank/DDBJ whole genome shotgun (WGS) entry which is preliminary data.</text>
</comment>
<dbReference type="InterPro" id="IPR001471">
    <property type="entry name" value="AP2/ERF_dom"/>
</dbReference>